<feature type="compositionally biased region" description="Low complexity" evidence="1">
    <location>
        <begin position="141"/>
        <end position="152"/>
    </location>
</feature>
<feature type="compositionally biased region" description="Low complexity" evidence="1">
    <location>
        <begin position="115"/>
        <end position="124"/>
    </location>
</feature>
<feature type="compositionally biased region" description="Polar residues" evidence="1">
    <location>
        <begin position="1"/>
        <end position="19"/>
    </location>
</feature>
<evidence type="ECO:0000313" key="2">
    <source>
        <dbReference type="EMBL" id="KAF9457736.1"/>
    </source>
</evidence>
<feature type="compositionally biased region" description="Low complexity" evidence="1">
    <location>
        <begin position="172"/>
        <end position="183"/>
    </location>
</feature>
<feature type="region of interest" description="Disordered" evidence="1">
    <location>
        <begin position="382"/>
        <end position="405"/>
    </location>
</feature>
<name>A0A9P5XXY0_9AGAR</name>
<dbReference type="EMBL" id="MU150360">
    <property type="protein sequence ID" value="KAF9457736.1"/>
    <property type="molecule type" value="Genomic_DNA"/>
</dbReference>
<accession>A0A9P5XXY0</accession>
<reference evidence="2" key="1">
    <citation type="submission" date="2020-11" db="EMBL/GenBank/DDBJ databases">
        <authorList>
            <consortium name="DOE Joint Genome Institute"/>
            <person name="Ahrendt S."/>
            <person name="Riley R."/>
            <person name="Andreopoulos W."/>
            <person name="Labutti K."/>
            <person name="Pangilinan J."/>
            <person name="Ruiz-Duenas F.J."/>
            <person name="Barrasa J.M."/>
            <person name="Sanchez-Garcia M."/>
            <person name="Camarero S."/>
            <person name="Miyauchi S."/>
            <person name="Serrano A."/>
            <person name="Linde D."/>
            <person name="Babiker R."/>
            <person name="Drula E."/>
            <person name="Ayuso-Fernandez I."/>
            <person name="Pacheco R."/>
            <person name="Padilla G."/>
            <person name="Ferreira P."/>
            <person name="Barriuso J."/>
            <person name="Kellner H."/>
            <person name="Castanera R."/>
            <person name="Alfaro M."/>
            <person name="Ramirez L."/>
            <person name="Pisabarro A.G."/>
            <person name="Kuo A."/>
            <person name="Tritt A."/>
            <person name="Lipzen A."/>
            <person name="He G."/>
            <person name="Yan M."/>
            <person name="Ng V."/>
            <person name="Cullen D."/>
            <person name="Martin F."/>
            <person name="Rosso M.-N."/>
            <person name="Henrissat B."/>
            <person name="Hibbett D."/>
            <person name="Martinez A.T."/>
            <person name="Grigoriev I.V."/>
        </authorList>
    </citation>
    <scope>NUCLEOTIDE SEQUENCE</scope>
    <source>
        <strain evidence="2">CBS 247.69</strain>
    </source>
</reference>
<gene>
    <name evidence="2" type="ORF">BDZ94DRAFT_1313918</name>
</gene>
<protein>
    <submittedName>
        <fullName evidence="2">Uncharacterized protein</fullName>
    </submittedName>
</protein>
<evidence type="ECO:0000313" key="3">
    <source>
        <dbReference type="Proteomes" id="UP000807353"/>
    </source>
</evidence>
<feature type="compositionally biased region" description="Pro residues" evidence="1">
    <location>
        <begin position="194"/>
        <end position="204"/>
    </location>
</feature>
<organism evidence="2 3">
    <name type="scientific">Collybia nuda</name>
    <dbReference type="NCBI Taxonomy" id="64659"/>
    <lineage>
        <taxon>Eukaryota</taxon>
        <taxon>Fungi</taxon>
        <taxon>Dikarya</taxon>
        <taxon>Basidiomycota</taxon>
        <taxon>Agaricomycotina</taxon>
        <taxon>Agaricomycetes</taxon>
        <taxon>Agaricomycetidae</taxon>
        <taxon>Agaricales</taxon>
        <taxon>Tricholomatineae</taxon>
        <taxon>Clitocybaceae</taxon>
        <taxon>Collybia</taxon>
    </lineage>
</organism>
<feature type="compositionally biased region" description="Polar residues" evidence="1">
    <location>
        <begin position="266"/>
        <end position="282"/>
    </location>
</feature>
<feature type="compositionally biased region" description="Low complexity" evidence="1">
    <location>
        <begin position="342"/>
        <end position="353"/>
    </location>
</feature>
<dbReference type="AlphaFoldDB" id="A0A9P5XXY0"/>
<feature type="compositionally biased region" description="Basic and acidic residues" evidence="1">
    <location>
        <begin position="82"/>
        <end position="97"/>
    </location>
</feature>
<feature type="region of interest" description="Disordered" evidence="1">
    <location>
        <begin position="1"/>
        <end position="295"/>
    </location>
</feature>
<feature type="compositionally biased region" description="Low complexity" evidence="1">
    <location>
        <begin position="283"/>
        <end position="292"/>
    </location>
</feature>
<sequence length="446" mass="48658">MMLVQQQPGFPQGTHSYSSPFHHRRHPSAPPAVVVVQPTRTPGLLSLSKPLHHTQQPQQQQQQRPQRRSVQPATPSPVPRGRQREGKEAKEGKDKKSQARSTSRRQPHRQPSPPQSQFQSQTNSHISHPSQAEAPQHDPFLLSSPTLTTRPTGKLARRRQQPQPTSKPIPVPQQQQQQQQQPPAKNPHSRSVPVPRPHAPPRPTPARANTLFSPKSTLLPAFPICDDMTDAGDLSDHDLSPPPTPTRPRTRRRPANPFGPHKRAPSESTPITQPTETGVFNMSSDEGSGEDSTSAADIKKLFSGLVRGQGQQGKNKFVGSPAFAANNVTSSPPSKRTRGHKASASLSYASPAPRQGTLSYSSSLGAYEDYTHPHTPASAPFSNSTFPASFPRASAPRTPPRMTEAQHEAQAYALLHGHDGGQQGYFASSMFQNSPSPEELPDPLFL</sequence>
<dbReference type="OrthoDB" id="3226344at2759"/>
<feature type="region of interest" description="Disordered" evidence="1">
    <location>
        <begin position="307"/>
        <end position="355"/>
    </location>
</feature>
<feature type="compositionally biased region" description="Polar residues" evidence="1">
    <location>
        <begin position="425"/>
        <end position="436"/>
    </location>
</feature>
<evidence type="ECO:0000256" key="1">
    <source>
        <dbReference type="SAM" id="MobiDB-lite"/>
    </source>
</evidence>
<proteinExistence type="predicted"/>
<keyword evidence="3" id="KW-1185">Reference proteome</keyword>
<feature type="compositionally biased region" description="Low complexity" evidence="1">
    <location>
        <begin position="55"/>
        <end position="64"/>
    </location>
</feature>
<feature type="region of interest" description="Disordered" evidence="1">
    <location>
        <begin position="418"/>
        <end position="446"/>
    </location>
</feature>
<comment type="caution">
    <text evidence="2">The sequence shown here is derived from an EMBL/GenBank/DDBJ whole genome shotgun (WGS) entry which is preliminary data.</text>
</comment>
<dbReference type="Proteomes" id="UP000807353">
    <property type="component" value="Unassembled WGS sequence"/>
</dbReference>